<evidence type="ECO:0000256" key="9">
    <source>
        <dbReference type="RuleBase" id="RU000312"/>
    </source>
</evidence>
<dbReference type="GO" id="GO:0051897">
    <property type="term" value="P:positive regulation of phosphatidylinositol 3-kinase/protein kinase B signal transduction"/>
    <property type="evidence" value="ECO:0007669"/>
    <property type="project" value="TreeGrafter"/>
</dbReference>
<dbReference type="GO" id="GO:0043235">
    <property type="term" value="C:receptor complex"/>
    <property type="evidence" value="ECO:0007669"/>
    <property type="project" value="TreeGrafter"/>
</dbReference>
<keyword evidence="11" id="KW-1133">Transmembrane helix</keyword>
<feature type="region of interest" description="Disordered" evidence="10">
    <location>
        <begin position="680"/>
        <end position="704"/>
    </location>
</feature>
<evidence type="ECO:0000313" key="14">
    <source>
        <dbReference type="Proteomes" id="UP000735302"/>
    </source>
</evidence>
<dbReference type="InterPro" id="IPR008266">
    <property type="entry name" value="Tyr_kinase_AS"/>
</dbReference>
<comment type="catalytic activity">
    <reaction evidence="7 9">
        <text>L-tyrosyl-[protein] + ATP = O-phospho-L-tyrosyl-[protein] + ADP + H(+)</text>
        <dbReference type="Rhea" id="RHEA:10596"/>
        <dbReference type="Rhea" id="RHEA-COMP:10136"/>
        <dbReference type="Rhea" id="RHEA-COMP:20101"/>
        <dbReference type="ChEBI" id="CHEBI:15378"/>
        <dbReference type="ChEBI" id="CHEBI:30616"/>
        <dbReference type="ChEBI" id="CHEBI:46858"/>
        <dbReference type="ChEBI" id="CHEBI:61978"/>
        <dbReference type="ChEBI" id="CHEBI:456216"/>
        <dbReference type="EC" id="2.7.10.1"/>
    </reaction>
</comment>
<dbReference type="GO" id="GO:0005030">
    <property type="term" value="F:neurotrophin receptor activity"/>
    <property type="evidence" value="ECO:0007669"/>
    <property type="project" value="TreeGrafter"/>
</dbReference>
<organism evidence="13 14">
    <name type="scientific">Plakobranchus ocellatus</name>
    <dbReference type="NCBI Taxonomy" id="259542"/>
    <lineage>
        <taxon>Eukaryota</taxon>
        <taxon>Metazoa</taxon>
        <taxon>Spiralia</taxon>
        <taxon>Lophotrochozoa</taxon>
        <taxon>Mollusca</taxon>
        <taxon>Gastropoda</taxon>
        <taxon>Heterobranchia</taxon>
        <taxon>Euthyneura</taxon>
        <taxon>Panpulmonata</taxon>
        <taxon>Sacoglossa</taxon>
        <taxon>Placobranchoidea</taxon>
        <taxon>Plakobranchidae</taxon>
        <taxon>Plakobranchus</taxon>
    </lineage>
</organism>
<dbReference type="GO" id="GO:0007169">
    <property type="term" value="P:cell surface receptor protein tyrosine kinase signaling pathway"/>
    <property type="evidence" value="ECO:0007669"/>
    <property type="project" value="InterPro"/>
</dbReference>
<dbReference type="InterPro" id="IPR020635">
    <property type="entry name" value="Tyr_kinase_cat_dom"/>
</dbReference>
<dbReference type="GO" id="GO:0004714">
    <property type="term" value="F:transmembrane receptor protein tyrosine kinase activity"/>
    <property type="evidence" value="ECO:0007669"/>
    <property type="project" value="UniProtKB-EC"/>
</dbReference>
<feature type="compositionally biased region" description="Polar residues" evidence="10">
    <location>
        <begin position="680"/>
        <end position="695"/>
    </location>
</feature>
<dbReference type="InterPro" id="IPR001245">
    <property type="entry name" value="Ser-Thr/Tyr_kinase_cat_dom"/>
</dbReference>
<evidence type="ECO:0000259" key="12">
    <source>
        <dbReference type="PROSITE" id="PS50011"/>
    </source>
</evidence>
<keyword evidence="2" id="KW-0808">Transferase</keyword>
<keyword evidence="9 11" id="KW-0812">Transmembrane</keyword>
<dbReference type="Gene3D" id="3.30.200.20">
    <property type="entry name" value="Phosphorylase Kinase, domain 1"/>
    <property type="match status" value="1"/>
</dbReference>
<keyword evidence="4 13" id="KW-0418">Kinase</keyword>
<keyword evidence="3 8" id="KW-0547">Nucleotide-binding</keyword>
<keyword evidence="9 13" id="KW-0675">Receptor</keyword>
<evidence type="ECO:0000256" key="10">
    <source>
        <dbReference type="SAM" id="MobiDB-lite"/>
    </source>
</evidence>
<dbReference type="PROSITE" id="PS50011">
    <property type="entry name" value="PROTEIN_KINASE_DOM"/>
    <property type="match status" value="1"/>
</dbReference>
<evidence type="ECO:0000256" key="7">
    <source>
        <dbReference type="ARBA" id="ARBA00051243"/>
    </source>
</evidence>
<keyword evidence="5 8" id="KW-0067">ATP-binding</keyword>
<dbReference type="GO" id="GO:0005524">
    <property type="term" value="F:ATP binding"/>
    <property type="evidence" value="ECO:0007669"/>
    <property type="project" value="UniProtKB-UniRule"/>
</dbReference>
<evidence type="ECO:0000313" key="13">
    <source>
        <dbReference type="EMBL" id="GFO05529.1"/>
    </source>
</evidence>
<dbReference type="InterPro" id="IPR017441">
    <property type="entry name" value="Protein_kinase_ATP_BS"/>
</dbReference>
<accession>A0AAV4AGI0</accession>
<dbReference type="GO" id="GO:0030424">
    <property type="term" value="C:axon"/>
    <property type="evidence" value="ECO:0007669"/>
    <property type="project" value="TreeGrafter"/>
</dbReference>
<keyword evidence="6" id="KW-0829">Tyrosine-protein kinase</keyword>
<keyword evidence="14" id="KW-1185">Reference proteome</keyword>
<dbReference type="GO" id="GO:1990090">
    <property type="term" value="P:cellular response to nerve growth factor stimulus"/>
    <property type="evidence" value="ECO:0007669"/>
    <property type="project" value="TreeGrafter"/>
</dbReference>
<evidence type="ECO:0000256" key="2">
    <source>
        <dbReference type="ARBA" id="ARBA00022679"/>
    </source>
</evidence>
<dbReference type="PANTHER" id="PTHR24416:SF619">
    <property type="entry name" value="TYROSINE-PROTEIN KINASE TRANSMEMBRANE RECEPTOR ROR-LIKE PROTEIN"/>
    <property type="match status" value="1"/>
</dbReference>
<dbReference type="Gene3D" id="1.10.510.10">
    <property type="entry name" value="Transferase(Phosphotransferase) domain 1"/>
    <property type="match status" value="1"/>
</dbReference>
<feature type="domain" description="Protein kinase" evidence="12">
    <location>
        <begin position="151"/>
        <end position="446"/>
    </location>
</feature>
<comment type="subcellular location">
    <subcellularLocation>
        <location evidence="1">Membrane</location>
        <topology evidence="1">Single-pass membrane protein</topology>
    </subcellularLocation>
</comment>
<dbReference type="InterPro" id="IPR011009">
    <property type="entry name" value="Kinase-like_dom_sf"/>
</dbReference>
<evidence type="ECO:0000256" key="8">
    <source>
        <dbReference type="PROSITE-ProRule" id="PRU10141"/>
    </source>
</evidence>
<protein>
    <recommendedName>
        <fullName evidence="9">Tyrosine-protein kinase receptor</fullName>
        <ecNumber evidence="9">2.7.10.1</ecNumber>
    </recommendedName>
</protein>
<feature type="compositionally biased region" description="Polar residues" evidence="10">
    <location>
        <begin position="472"/>
        <end position="481"/>
    </location>
</feature>
<dbReference type="GO" id="GO:0043121">
    <property type="term" value="F:neurotrophin binding"/>
    <property type="evidence" value="ECO:0007669"/>
    <property type="project" value="TreeGrafter"/>
</dbReference>
<dbReference type="InterPro" id="IPR050122">
    <property type="entry name" value="RTK"/>
</dbReference>
<dbReference type="Proteomes" id="UP000735302">
    <property type="component" value="Unassembled WGS sequence"/>
</dbReference>
<keyword evidence="11" id="KW-0472">Membrane</keyword>
<dbReference type="PROSITE" id="PS00107">
    <property type="entry name" value="PROTEIN_KINASE_ATP"/>
    <property type="match status" value="1"/>
</dbReference>
<feature type="compositionally biased region" description="Low complexity" evidence="10">
    <location>
        <begin position="482"/>
        <end position="498"/>
    </location>
</feature>
<sequence length="808" mass="89669">MRIDLARTGIRTLDPGLGTPDYESYEGVLSADHHQAIVEFNEKHFGTTNQTLSMLRQPTDNAKSTDHMPEVVIPVVSCVVVIFLLGVFACLYRRRRKLLYVKGKKDSILRNNDGAILLENMNTMTKNPTYFYHGAEGGRHFNTRIIPTDHIRLGEVVGEGAFGQVFKGEMASEEGDTKIQVAVKILKDGASHEAQEDFEREVEIMSAFDHDNILKLLGVAMPGAEGNPCMIFEFMEHGDLTELLRRNDPYQQHVSSATLAGAGTGSRNSTAASSATGRVALMLNKADLVDISVQIASGMSYLASQHFVHRDLATRNCLVGSGLVVKISDFGMSRDIYTNDYYRIGGSRMLPVRWMSPEAIKYGRFTCESDIWAFGVVLWEIFSFGKQPYYGHSNEEVIHFLDQGILLQRPEDCPSTVYHVMIGCWKRDPRQRIVFERLVKYLSEYRNRLINNQRQQQQQQQQQQRQQEQQQKIDSSLNVNIEGSSSSPTTELTETMESQIEPTTRFTSIGAKVPGVVESITIQNDYRHGEEFRLQSVGDVNRVSHDSTLTFHTGTKSDATLDSIHAQPSSFPKIAIPSSSCQHHSSLVVLDSEKCSKPKPNSNSTRRSSSPRVFRTFSSKKGKSSVTYSALVANDPQADFQNDCGCAKTRGRRYSSDESSGIRVSSNCRCTGLLGCSVSESPAASNDQLTSSAKNVGTARKKESVKGGLLMDRLNIGRRRSSSALNSYEPSLLRASSFKALETPTNQRSRHLNPGESNNDRLQIPASTASRSTGVRLEPVDSDGPLLRRAQSQKEPLISNTSPTAKLR</sequence>
<feature type="compositionally biased region" description="Low complexity" evidence="10">
    <location>
        <begin position="600"/>
        <end position="612"/>
    </location>
</feature>
<dbReference type="EC" id="2.7.10.1" evidence="9"/>
<feature type="transmembrane region" description="Helical" evidence="11">
    <location>
        <begin position="71"/>
        <end position="92"/>
    </location>
</feature>
<evidence type="ECO:0000256" key="6">
    <source>
        <dbReference type="ARBA" id="ARBA00023137"/>
    </source>
</evidence>
<evidence type="ECO:0000256" key="1">
    <source>
        <dbReference type="ARBA" id="ARBA00004167"/>
    </source>
</evidence>
<dbReference type="PANTHER" id="PTHR24416">
    <property type="entry name" value="TYROSINE-PROTEIN KINASE RECEPTOR"/>
    <property type="match status" value="1"/>
</dbReference>
<feature type="binding site" evidence="8">
    <location>
        <position position="184"/>
    </location>
    <ligand>
        <name>ATP</name>
        <dbReference type="ChEBI" id="CHEBI:30616"/>
    </ligand>
</feature>
<comment type="similarity">
    <text evidence="9">Belongs to the protein kinase superfamily. Tyr protein kinase family. Insulin receptor subfamily.</text>
</comment>
<dbReference type="Pfam" id="PF07714">
    <property type="entry name" value="PK_Tyr_Ser-Thr"/>
    <property type="match status" value="1"/>
</dbReference>
<dbReference type="PRINTS" id="PR00109">
    <property type="entry name" value="TYRKINASE"/>
</dbReference>
<dbReference type="PROSITE" id="PS00109">
    <property type="entry name" value="PROTEIN_KINASE_TYR"/>
    <property type="match status" value="1"/>
</dbReference>
<dbReference type="EMBL" id="BLXT01003748">
    <property type="protein sequence ID" value="GFO05529.1"/>
    <property type="molecule type" value="Genomic_DNA"/>
</dbReference>
<dbReference type="InterPro" id="IPR000719">
    <property type="entry name" value="Prot_kinase_dom"/>
</dbReference>
<feature type="region of interest" description="Disordered" evidence="10">
    <location>
        <begin position="453"/>
        <end position="507"/>
    </location>
</feature>
<feature type="compositionally biased region" description="Polar residues" evidence="10">
    <location>
        <begin position="755"/>
        <end position="773"/>
    </location>
</feature>
<feature type="compositionally biased region" description="Low complexity" evidence="10">
    <location>
        <begin position="453"/>
        <end position="470"/>
    </location>
</feature>
<proteinExistence type="inferred from homology"/>
<gene>
    <name evidence="13" type="ORF">PoB_003203400</name>
</gene>
<dbReference type="PROSITE" id="PS00239">
    <property type="entry name" value="RECEPTOR_TYR_KIN_II"/>
    <property type="match status" value="1"/>
</dbReference>
<dbReference type="GO" id="GO:0005886">
    <property type="term" value="C:plasma membrane"/>
    <property type="evidence" value="ECO:0007669"/>
    <property type="project" value="TreeGrafter"/>
</dbReference>
<evidence type="ECO:0000256" key="5">
    <source>
        <dbReference type="ARBA" id="ARBA00022840"/>
    </source>
</evidence>
<dbReference type="FunFam" id="1.10.510.10:FF:000034">
    <property type="entry name" value="Tyrosine-protein kinase receptor"/>
    <property type="match status" value="1"/>
</dbReference>
<evidence type="ECO:0000256" key="11">
    <source>
        <dbReference type="SAM" id="Phobius"/>
    </source>
</evidence>
<comment type="caution">
    <text evidence="13">The sequence shown here is derived from an EMBL/GenBank/DDBJ whole genome shotgun (WGS) entry which is preliminary data.</text>
</comment>
<feature type="region of interest" description="Disordered" evidence="10">
    <location>
        <begin position="592"/>
        <end position="616"/>
    </location>
</feature>
<evidence type="ECO:0000256" key="4">
    <source>
        <dbReference type="ARBA" id="ARBA00022777"/>
    </source>
</evidence>
<name>A0AAV4AGI0_9GAST</name>
<keyword evidence="9" id="KW-0597">Phosphoprotein</keyword>
<dbReference type="AlphaFoldDB" id="A0AAV4AGI0"/>
<dbReference type="SUPFAM" id="SSF56112">
    <property type="entry name" value="Protein kinase-like (PK-like)"/>
    <property type="match status" value="1"/>
</dbReference>
<feature type="compositionally biased region" description="Polar residues" evidence="10">
    <location>
        <begin position="798"/>
        <end position="808"/>
    </location>
</feature>
<evidence type="ECO:0000256" key="3">
    <source>
        <dbReference type="ARBA" id="ARBA00022741"/>
    </source>
</evidence>
<feature type="region of interest" description="Disordered" evidence="10">
    <location>
        <begin position="739"/>
        <end position="808"/>
    </location>
</feature>
<dbReference type="InterPro" id="IPR002011">
    <property type="entry name" value="Tyr_kinase_rcpt_2_CS"/>
</dbReference>
<reference evidence="13 14" key="1">
    <citation type="journal article" date="2021" name="Elife">
        <title>Chloroplast acquisition without the gene transfer in kleptoplastic sea slugs, Plakobranchus ocellatus.</title>
        <authorList>
            <person name="Maeda T."/>
            <person name="Takahashi S."/>
            <person name="Yoshida T."/>
            <person name="Shimamura S."/>
            <person name="Takaki Y."/>
            <person name="Nagai Y."/>
            <person name="Toyoda A."/>
            <person name="Suzuki Y."/>
            <person name="Arimoto A."/>
            <person name="Ishii H."/>
            <person name="Satoh N."/>
            <person name="Nishiyama T."/>
            <person name="Hasebe M."/>
            <person name="Maruyama T."/>
            <person name="Minagawa J."/>
            <person name="Obokata J."/>
            <person name="Shigenobu S."/>
        </authorList>
    </citation>
    <scope>NUCLEOTIDE SEQUENCE [LARGE SCALE GENOMIC DNA]</scope>
</reference>
<dbReference type="SMART" id="SM00219">
    <property type="entry name" value="TyrKc"/>
    <property type="match status" value="1"/>
</dbReference>
<dbReference type="GO" id="GO:0010976">
    <property type="term" value="P:positive regulation of neuron projection development"/>
    <property type="evidence" value="ECO:0007669"/>
    <property type="project" value="TreeGrafter"/>
</dbReference>